<evidence type="ECO:0000256" key="1">
    <source>
        <dbReference type="ARBA" id="ARBA00004651"/>
    </source>
</evidence>
<feature type="domain" description="Mechanosensitive ion channel transmembrane helices 2/3" evidence="10">
    <location>
        <begin position="65"/>
        <end position="106"/>
    </location>
</feature>
<evidence type="ECO:0000313" key="12">
    <source>
        <dbReference type="Proteomes" id="UP001593833"/>
    </source>
</evidence>
<evidence type="ECO:0000313" key="11">
    <source>
        <dbReference type="EMBL" id="MFC1572149.1"/>
    </source>
</evidence>
<dbReference type="InterPro" id="IPR011066">
    <property type="entry name" value="MscS_channel_C_sf"/>
</dbReference>
<dbReference type="Pfam" id="PF00924">
    <property type="entry name" value="MS_channel_2nd"/>
    <property type="match status" value="1"/>
</dbReference>
<evidence type="ECO:0000256" key="4">
    <source>
        <dbReference type="ARBA" id="ARBA00022692"/>
    </source>
</evidence>
<evidence type="ECO:0000259" key="10">
    <source>
        <dbReference type="Pfam" id="PF21088"/>
    </source>
</evidence>
<evidence type="ECO:0000256" key="6">
    <source>
        <dbReference type="ARBA" id="ARBA00023136"/>
    </source>
</evidence>
<dbReference type="PANTHER" id="PTHR30221:SF1">
    <property type="entry name" value="SMALL-CONDUCTANCE MECHANOSENSITIVE CHANNEL"/>
    <property type="match status" value="1"/>
</dbReference>
<dbReference type="SUPFAM" id="SSF82689">
    <property type="entry name" value="Mechanosensitive channel protein MscS (YggB), C-terminal domain"/>
    <property type="match status" value="1"/>
</dbReference>
<feature type="domain" description="Mechanosensitive ion channel MscS" evidence="8">
    <location>
        <begin position="107"/>
        <end position="174"/>
    </location>
</feature>
<feature type="transmembrane region" description="Helical" evidence="7">
    <location>
        <begin position="58"/>
        <end position="77"/>
    </location>
</feature>
<dbReference type="InterPro" id="IPR049278">
    <property type="entry name" value="MS_channel_C"/>
</dbReference>
<name>A0ABV6YIY0_UNCEI</name>
<accession>A0ABV6YIY0</accession>
<dbReference type="InterPro" id="IPR010920">
    <property type="entry name" value="LSM_dom_sf"/>
</dbReference>
<dbReference type="InterPro" id="IPR008910">
    <property type="entry name" value="MSC_TM_helix"/>
</dbReference>
<comment type="caution">
    <text evidence="11">The sequence shown here is derived from an EMBL/GenBank/DDBJ whole genome shotgun (WGS) entry which is preliminary data.</text>
</comment>
<dbReference type="Gene3D" id="2.30.30.60">
    <property type="match status" value="1"/>
</dbReference>
<dbReference type="InterPro" id="IPR011014">
    <property type="entry name" value="MscS_channel_TM-2"/>
</dbReference>
<evidence type="ECO:0000256" key="5">
    <source>
        <dbReference type="ARBA" id="ARBA00022989"/>
    </source>
</evidence>
<keyword evidence="12" id="KW-1185">Reference proteome</keyword>
<dbReference type="Gene3D" id="3.30.70.100">
    <property type="match status" value="1"/>
</dbReference>
<dbReference type="EMBL" id="JBHPKH010000005">
    <property type="protein sequence ID" value="MFC1572149.1"/>
    <property type="molecule type" value="Genomic_DNA"/>
</dbReference>
<dbReference type="Pfam" id="PF21088">
    <property type="entry name" value="MS_channel_1st"/>
    <property type="match status" value="1"/>
</dbReference>
<feature type="domain" description="Mechanosensitive ion channel MscS C-terminal" evidence="9">
    <location>
        <begin position="180"/>
        <end position="263"/>
    </location>
</feature>
<comment type="similarity">
    <text evidence="2">Belongs to the MscS (TC 1.A.23) family.</text>
</comment>
<keyword evidence="6 7" id="KW-0472">Membrane</keyword>
<organism evidence="11 12">
    <name type="scientific">Eiseniibacteriota bacterium</name>
    <dbReference type="NCBI Taxonomy" id="2212470"/>
    <lineage>
        <taxon>Bacteria</taxon>
        <taxon>Candidatus Eiseniibacteriota</taxon>
    </lineage>
</organism>
<evidence type="ECO:0000256" key="2">
    <source>
        <dbReference type="ARBA" id="ARBA00008017"/>
    </source>
</evidence>
<keyword evidence="4 7" id="KW-0812">Transmembrane</keyword>
<proteinExistence type="inferred from homology"/>
<protein>
    <submittedName>
        <fullName evidence="11">Mechanosensitive ion channel family protein</fullName>
    </submittedName>
</protein>
<dbReference type="Proteomes" id="UP001593833">
    <property type="component" value="Unassembled WGS sequence"/>
</dbReference>
<dbReference type="SUPFAM" id="SSF50182">
    <property type="entry name" value="Sm-like ribonucleoproteins"/>
    <property type="match status" value="1"/>
</dbReference>
<dbReference type="Pfam" id="PF05552">
    <property type="entry name" value="MS_channel_1st_1"/>
    <property type="match status" value="1"/>
</dbReference>
<dbReference type="PANTHER" id="PTHR30221">
    <property type="entry name" value="SMALL-CONDUCTANCE MECHANOSENSITIVE CHANNEL"/>
    <property type="match status" value="1"/>
</dbReference>
<keyword evidence="5 7" id="KW-1133">Transmembrane helix</keyword>
<dbReference type="Gene3D" id="1.10.287.1260">
    <property type="match status" value="1"/>
</dbReference>
<evidence type="ECO:0000256" key="7">
    <source>
        <dbReference type="SAM" id="Phobius"/>
    </source>
</evidence>
<gene>
    <name evidence="11" type="ORF">ACFL6M_00980</name>
</gene>
<comment type="subcellular location">
    <subcellularLocation>
        <location evidence="1">Cell membrane</location>
        <topology evidence="1">Multi-pass membrane protein</topology>
    </subcellularLocation>
</comment>
<dbReference type="Pfam" id="PF21082">
    <property type="entry name" value="MS_channel_3rd"/>
    <property type="match status" value="1"/>
</dbReference>
<evidence type="ECO:0000259" key="8">
    <source>
        <dbReference type="Pfam" id="PF00924"/>
    </source>
</evidence>
<feature type="transmembrane region" description="Helical" evidence="7">
    <location>
        <begin position="83"/>
        <end position="105"/>
    </location>
</feature>
<evidence type="ECO:0000256" key="3">
    <source>
        <dbReference type="ARBA" id="ARBA00022475"/>
    </source>
</evidence>
<dbReference type="InterPro" id="IPR045275">
    <property type="entry name" value="MscS_archaea/bacteria_type"/>
</dbReference>
<dbReference type="InterPro" id="IPR023408">
    <property type="entry name" value="MscS_beta-dom_sf"/>
</dbReference>
<evidence type="ECO:0000259" key="9">
    <source>
        <dbReference type="Pfam" id="PF21082"/>
    </source>
</evidence>
<dbReference type="InterPro" id="IPR049142">
    <property type="entry name" value="MS_channel_1st"/>
</dbReference>
<dbReference type="SUPFAM" id="SSF82861">
    <property type="entry name" value="Mechanosensitive channel protein MscS (YggB), transmembrane region"/>
    <property type="match status" value="1"/>
</dbReference>
<sequence length="302" mass="32925">MDGLLEKIDIQDLLTRLVEFLPSLGAAILILILAWLLFRLTRGSLSRMLERAGFEPALVKMLISNIYRFVLMIFGLVMAAGQIGINVGAALAGIGVAGIAIGFAAQDSLANTLAGFMIFWDKPFQVGDWINVADEYGEVAEITMRSTRMRTPNNTYVVIPNKSIIDQVLVNHSKHGETRVDVPIGIAYKEDIPTAREVLLAAVKGFEDVSAVRPTEVVVAKLSSSSVDMQLRVWIDDAAIEKAVYARVMEAGKLALDHAGIEIPYHHMQLFIDKVDDRVWEGVKKLAPLSALSGPANGQQGS</sequence>
<keyword evidence="3" id="KW-1003">Cell membrane</keyword>
<reference evidence="11 12" key="1">
    <citation type="submission" date="2024-09" db="EMBL/GenBank/DDBJ databases">
        <authorList>
            <person name="D'Angelo T."/>
        </authorList>
    </citation>
    <scope>NUCLEOTIDE SEQUENCE [LARGE SCALE GENOMIC DNA]</scope>
    <source>
        <strain evidence="11">SAG AM-320-E07</strain>
    </source>
</reference>
<feature type="transmembrane region" description="Helical" evidence="7">
    <location>
        <begin position="20"/>
        <end position="38"/>
    </location>
</feature>
<dbReference type="InterPro" id="IPR006685">
    <property type="entry name" value="MscS_channel_2nd"/>
</dbReference>